<keyword evidence="1" id="KW-0805">Transcription regulation</keyword>
<dbReference type="InterPro" id="IPR009057">
    <property type="entry name" value="Homeodomain-like_sf"/>
</dbReference>
<keyword evidence="7" id="KW-1185">Reference proteome</keyword>
<dbReference type="Gene3D" id="1.10.10.60">
    <property type="entry name" value="Homeodomain-like"/>
    <property type="match status" value="2"/>
</dbReference>
<evidence type="ECO:0000259" key="5">
    <source>
        <dbReference type="PROSITE" id="PS01124"/>
    </source>
</evidence>
<reference evidence="6 7" key="1">
    <citation type="submission" date="2016-09" db="EMBL/GenBank/DDBJ databases">
        <authorList>
            <person name="Capua I."/>
            <person name="De Benedictis P."/>
            <person name="Joannis T."/>
            <person name="Lombin L.H."/>
            <person name="Cattoli G."/>
        </authorList>
    </citation>
    <scope>NUCLEOTIDE SEQUENCE [LARGE SCALE GENOMIC DNA]</scope>
    <source>
        <strain evidence="6 7">GluBS11</strain>
    </source>
</reference>
<accession>A0A1D3TNF3</accession>
<evidence type="ECO:0000313" key="7">
    <source>
        <dbReference type="Proteomes" id="UP000199315"/>
    </source>
</evidence>
<evidence type="ECO:0000256" key="1">
    <source>
        <dbReference type="ARBA" id="ARBA00023015"/>
    </source>
</evidence>
<keyword evidence="4" id="KW-1133">Transmembrane helix</keyword>
<dbReference type="OrthoDB" id="184994at2"/>
<evidence type="ECO:0000256" key="4">
    <source>
        <dbReference type="SAM" id="Phobius"/>
    </source>
</evidence>
<feature type="transmembrane region" description="Helical" evidence="4">
    <location>
        <begin position="126"/>
        <end position="145"/>
    </location>
</feature>
<name>A0A1D3TNF3_9FIRM</name>
<organism evidence="6 7">
    <name type="scientific">Anaerobium acetethylicum</name>
    <dbReference type="NCBI Taxonomy" id="1619234"/>
    <lineage>
        <taxon>Bacteria</taxon>
        <taxon>Bacillati</taxon>
        <taxon>Bacillota</taxon>
        <taxon>Clostridia</taxon>
        <taxon>Lachnospirales</taxon>
        <taxon>Lachnospiraceae</taxon>
        <taxon>Anaerobium</taxon>
    </lineage>
</organism>
<keyword evidence="4" id="KW-0812">Transmembrane</keyword>
<gene>
    <name evidence="6" type="ORF">SAMN05421730_100197</name>
</gene>
<keyword evidence="3" id="KW-0804">Transcription</keyword>
<dbReference type="Pfam" id="PF12833">
    <property type="entry name" value="HTH_18"/>
    <property type="match status" value="1"/>
</dbReference>
<dbReference type="PROSITE" id="PS01124">
    <property type="entry name" value="HTH_ARAC_FAMILY_2"/>
    <property type="match status" value="1"/>
</dbReference>
<evidence type="ECO:0000313" key="6">
    <source>
        <dbReference type="EMBL" id="SCP94852.1"/>
    </source>
</evidence>
<dbReference type="AlphaFoldDB" id="A0A1D3TNF3"/>
<dbReference type="SMART" id="SM00342">
    <property type="entry name" value="HTH_ARAC"/>
    <property type="match status" value="1"/>
</dbReference>
<keyword evidence="4" id="KW-0472">Membrane</keyword>
<dbReference type="Proteomes" id="UP000199315">
    <property type="component" value="Unassembled WGS sequence"/>
</dbReference>
<dbReference type="PANTHER" id="PTHR43280">
    <property type="entry name" value="ARAC-FAMILY TRANSCRIPTIONAL REGULATOR"/>
    <property type="match status" value="1"/>
</dbReference>
<evidence type="ECO:0000256" key="2">
    <source>
        <dbReference type="ARBA" id="ARBA00023125"/>
    </source>
</evidence>
<keyword evidence="2 6" id="KW-0238">DNA-binding</keyword>
<dbReference type="STRING" id="1619234.SAMN05421730_100197"/>
<sequence length="418" mass="48796">MEKNIRFEELKYLLENLYACNQIPFHMCNAKDEIIMQAGEKNHDKDPFYTDTELVKKLREQSRESAYPVLEIEDAIFIYGVFCDALENCYIYGPISLENPSLSKLFEYRKRHGITGKDFSILHESFMQLVNILAVALFMVTGRMIDKKMIIAQNEGSLSDSLIGEREVNQYKFEKAEFDMEHLSYQYEQQYLTAVENGDVEFFKNTLLDEPKALEKVGLLAKDSKKQIEYMCVSSTVLVSRASIRGGLNPSIAYALSELYLQKLENCKNTREILNLHRTMQLDFVTKIRELKEQKRKEDYIEACKDYIYQRVHYPVRIKEIADMLGMNHSYLSKKFKEKEGMTIVQYSIDAKLQAAANMLKYSDASIAEITDYFCFVSQSRFGSQFKQKYGVTPMVYRKENRVIDFTENNKNVHKSKK</sequence>
<dbReference type="PANTHER" id="PTHR43280:SF34">
    <property type="entry name" value="ARAC-FAMILY TRANSCRIPTIONAL REGULATOR"/>
    <property type="match status" value="1"/>
</dbReference>
<dbReference type="EMBL" id="FMKA01000001">
    <property type="protein sequence ID" value="SCP94852.1"/>
    <property type="molecule type" value="Genomic_DNA"/>
</dbReference>
<proteinExistence type="predicted"/>
<dbReference type="GO" id="GO:0003700">
    <property type="term" value="F:DNA-binding transcription factor activity"/>
    <property type="evidence" value="ECO:0007669"/>
    <property type="project" value="InterPro"/>
</dbReference>
<evidence type="ECO:0000256" key="3">
    <source>
        <dbReference type="ARBA" id="ARBA00023163"/>
    </source>
</evidence>
<dbReference type="RefSeq" id="WP_091228588.1">
    <property type="nucleotide sequence ID" value="NZ_FMKA01000001.1"/>
</dbReference>
<dbReference type="InterPro" id="IPR018060">
    <property type="entry name" value="HTH_AraC"/>
</dbReference>
<feature type="domain" description="HTH araC/xylS-type" evidence="5">
    <location>
        <begin position="302"/>
        <end position="400"/>
    </location>
</feature>
<dbReference type="SUPFAM" id="SSF46689">
    <property type="entry name" value="Homeodomain-like"/>
    <property type="match status" value="2"/>
</dbReference>
<protein>
    <submittedName>
        <fullName evidence="6">AraC-type DNA-binding protein</fullName>
    </submittedName>
</protein>
<dbReference type="GO" id="GO:0043565">
    <property type="term" value="F:sequence-specific DNA binding"/>
    <property type="evidence" value="ECO:0007669"/>
    <property type="project" value="InterPro"/>
</dbReference>